<feature type="non-terminal residue" evidence="2">
    <location>
        <position position="117"/>
    </location>
</feature>
<keyword evidence="3" id="KW-1185">Reference proteome</keyword>
<comment type="caution">
    <text evidence="2">The sequence shown here is derived from an EMBL/GenBank/DDBJ whole genome shotgun (WGS) entry which is preliminary data.</text>
</comment>
<reference evidence="2" key="1">
    <citation type="submission" date="2022-07" db="EMBL/GenBank/DDBJ databases">
        <authorList>
            <person name="Trinca V."/>
            <person name="Uliana J.V.C."/>
            <person name="Torres T.T."/>
            <person name="Ward R.J."/>
            <person name="Monesi N."/>
        </authorList>
    </citation>
    <scope>NUCLEOTIDE SEQUENCE</scope>
    <source>
        <strain evidence="2">HSMRA1968</strain>
        <tissue evidence="2">Whole embryos</tissue>
    </source>
</reference>
<proteinExistence type="predicted"/>
<feature type="transmembrane region" description="Helical" evidence="1">
    <location>
        <begin position="56"/>
        <end position="82"/>
    </location>
</feature>
<evidence type="ECO:0000313" key="2">
    <source>
        <dbReference type="EMBL" id="KAJ6647133.1"/>
    </source>
</evidence>
<organism evidence="2 3">
    <name type="scientific">Pseudolycoriella hygida</name>
    <dbReference type="NCBI Taxonomy" id="35572"/>
    <lineage>
        <taxon>Eukaryota</taxon>
        <taxon>Metazoa</taxon>
        <taxon>Ecdysozoa</taxon>
        <taxon>Arthropoda</taxon>
        <taxon>Hexapoda</taxon>
        <taxon>Insecta</taxon>
        <taxon>Pterygota</taxon>
        <taxon>Neoptera</taxon>
        <taxon>Endopterygota</taxon>
        <taxon>Diptera</taxon>
        <taxon>Nematocera</taxon>
        <taxon>Sciaroidea</taxon>
        <taxon>Sciaridae</taxon>
        <taxon>Pseudolycoriella</taxon>
    </lineage>
</organism>
<evidence type="ECO:0000313" key="3">
    <source>
        <dbReference type="Proteomes" id="UP001151699"/>
    </source>
</evidence>
<protein>
    <submittedName>
        <fullName evidence="2">Uncharacterized protein</fullName>
    </submittedName>
</protein>
<keyword evidence="1" id="KW-0472">Membrane</keyword>
<name>A0A9Q0NB99_9DIPT</name>
<feature type="non-terminal residue" evidence="2">
    <location>
        <position position="1"/>
    </location>
</feature>
<dbReference type="AlphaFoldDB" id="A0A9Q0NB99"/>
<dbReference type="EMBL" id="WJQU01000001">
    <property type="protein sequence ID" value="KAJ6647133.1"/>
    <property type="molecule type" value="Genomic_DNA"/>
</dbReference>
<accession>A0A9Q0NB99</accession>
<feature type="transmembrane region" description="Helical" evidence="1">
    <location>
        <begin position="21"/>
        <end position="40"/>
    </location>
</feature>
<gene>
    <name evidence="2" type="ORF">Bhyg_02353</name>
</gene>
<evidence type="ECO:0000256" key="1">
    <source>
        <dbReference type="SAM" id="Phobius"/>
    </source>
</evidence>
<keyword evidence="1" id="KW-0812">Transmembrane</keyword>
<keyword evidence="1" id="KW-1133">Transmembrane helix</keyword>
<sequence>FNGLVSDKSVIELVKISNINAYLPYLTSIFLLYIALFALFQSHSMAVSRSTPNVQFAIYVFCMLIFSMAAVGLFISGGILYIQSHHAKSIHVPNSCEVIESSYYKSRCIHGSKHKIY</sequence>
<dbReference type="Proteomes" id="UP001151699">
    <property type="component" value="Chromosome A"/>
</dbReference>